<dbReference type="Gene3D" id="2.40.30.20">
    <property type="match status" value="1"/>
</dbReference>
<protein>
    <recommendedName>
        <fullName evidence="2">Ubiquitin-activating enzyme E1 FCCH domain-containing protein</fullName>
    </recommendedName>
</protein>
<comment type="caution">
    <text evidence="1">The sequence shown here is derived from an EMBL/GenBank/DDBJ whole genome shotgun (WGS) entry which is preliminary data.</text>
</comment>
<name>A0A0F9JTK5_9ZZZZ</name>
<accession>A0A0F9JTK5</accession>
<dbReference type="EMBL" id="LAZR01010659">
    <property type="protein sequence ID" value="KKM65791.1"/>
    <property type="molecule type" value="Genomic_DNA"/>
</dbReference>
<evidence type="ECO:0008006" key="2">
    <source>
        <dbReference type="Google" id="ProtNLM"/>
    </source>
</evidence>
<dbReference type="InterPro" id="IPR023366">
    <property type="entry name" value="ATP_synth_asu-like_sf"/>
</dbReference>
<sequence>MAKQVGDNVVDGQTTILLGETTTPTAISNYAQLYPKSDDRVYFQDGSGDEHEIVEVDVEHGEFYVSANTTATAISSSTKSVAMEGFSSSHLQDFTFVSSLNGVITDTQDNGGTLRITDASHGLATGDLVTINGLSTAAQNATTAVTVINGNEFDCDDITFAASAETGTWQMGSYLLAPTGGAGTYLATMTSSATPAGTNKTFLVQLCINITAQADIKVERKYGAADIGSIGMIGLITLSDADRIWMSVQGLTDATNITFKHANLCLHRV</sequence>
<evidence type="ECO:0000313" key="1">
    <source>
        <dbReference type="EMBL" id="KKM65791.1"/>
    </source>
</evidence>
<reference evidence="1" key="1">
    <citation type="journal article" date="2015" name="Nature">
        <title>Complex archaea that bridge the gap between prokaryotes and eukaryotes.</title>
        <authorList>
            <person name="Spang A."/>
            <person name="Saw J.H."/>
            <person name="Jorgensen S.L."/>
            <person name="Zaremba-Niedzwiedzka K."/>
            <person name="Martijn J."/>
            <person name="Lind A.E."/>
            <person name="van Eijk R."/>
            <person name="Schleper C."/>
            <person name="Guy L."/>
            <person name="Ettema T.J."/>
        </authorList>
    </citation>
    <scope>NUCLEOTIDE SEQUENCE</scope>
</reference>
<organism evidence="1">
    <name type="scientific">marine sediment metagenome</name>
    <dbReference type="NCBI Taxonomy" id="412755"/>
    <lineage>
        <taxon>unclassified sequences</taxon>
        <taxon>metagenomes</taxon>
        <taxon>ecological metagenomes</taxon>
    </lineage>
</organism>
<dbReference type="AlphaFoldDB" id="A0A0F9JTK5"/>
<gene>
    <name evidence="1" type="ORF">LCGC14_1487740</name>
</gene>
<proteinExistence type="predicted"/>